<keyword evidence="1" id="KW-1133">Transmembrane helix</keyword>
<dbReference type="EMBL" id="QQNH01000003">
    <property type="protein sequence ID" value="RDE09993.1"/>
    <property type="molecule type" value="Genomic_DNA"/>
</dbReference>
<gene>
    <name evidence="2" type="ORF">DVH29_03420</name>
</gene>
<keyword evidence="3" id="KW-1185">Reference proteome</keyword>
<dbReference type="AlphaFoldDB" id="A0A369W6N4"/>
<accession>A0A369W6N4</accession>
<keyword evidence="1" id="KW-0472">Membrane</keyword>
<evidence type="ECO:0000256" key="1">
    <source>
        <dbReference type="SAM" id="Phobius"/>
    </source>
</evidence>
<dbReference type="OrthoDB" id="6115808at2"/>
<evidence type="ECO:0000313" key="3">
    <source>
        <dbReference type="Proteomes" id="UP000253759"/>
    </source>
</evidence>
<organism evidence="2 3">
    <name type="scientific">Pelagibacterium lacus</name>
    <dbReference type="NCBI Taxonomy" id="2282655"/>
    <lineage>
        <taxon>Bacteria</taxon>
        <taxon>Pseudomonadati</taxon>
        <taxon>Pseudomonadota</taxon>
        <taxon>Alphaproteobacteria</taxon>
        <taxon>Hyphomicrobiales</taxon>
        <taxon>Devosiaceae</taxon>
        <taxon>Pelagibacterium</taxon>
    </lineage>
</organism>
<comment type="caution">
    <text evidence="2">The sequence shown here is derived from an EMBL/GenBank/DDBJ whole genome shotgun (WGS) entry which is preliminary data.</text>
</comment>
<evidence type="ECO:0000313" key="2">
    <source>
        <dbReference type="EMBL" id="RDE09993.1"/>
    </source>
</evidence>
<keyword evidence="1" id="KW-0812">Transmembrane</keyword>
<protein>
    <submittedName>
        <fullName evidence="2">Uncharacterized protein</fullName>
    </submittedName>
</protein>
<proteinExistence type="predicted"/>
<dbReference type="Proteomes" id="UP000253759">
    <property type="component" value="Unassembled WGS sequence"/>
</dbReference>
<sequence length="310" mass="34562">MMGQAGKAPLDDVMLAMDVVDTLRHEDNLVARELGASDREAQLIERLRKIYHDQGIEVPDRILKEGVAALAESRFTYAPPPDTLQTRLARLYVRRGQWGRPVLLGLLAIALVLGGYFLVYRPFQASQVEAGRIELAETLPARMDALYTQVYNEAKVQSAIEQAEGWVERGKAAAERGDRPAALSAIGELETLRDRLLAEYSIRIVNRAGESTGIWRFPEDNTDATNYYLVVEAIGPDGDLVTLPIESEETGQTETVTSWAIRVPEVTYESVRVDRQDDGIIQRNILGIKQYGFLDTDFAMPVLDGAITQW</sequence>
<dbReference type="RefSeq" id="WP_114644760.1">
    <property type="nucleotide sequence ID" value="NZ_QQNH01000003.1"/>
</dbReference>
<name>A0A369W6N4_9HYPH</name>
<dbReference type="InterPro" id="IPR045964">
    <property type="entry name" value="DUF6384"/>
</dbReference>
<feature type="transmembrane region" description="Helical" evidence="1">
    <location>
        <begin position="102"/>
        <end position="120"/>
    </location>
</feature>
<dbReference type="Pfam" id="PF19911">
    <property type="entry name" value="DUF6384"/>
    <property type="match status" value="1"/>
</dbReference>
<reference evidence="3" key="1">
    <citation type="submission" date="2018-07" db="EMBL/GenBank/DDBJ databases">
        <authorList>
            <person name="Liu B.-T."/>
            <person name="Du Z."/>
        </authorList>
    </citation>
    <scope>NUCLEOTIDE SEQUENCE [LARGE SCALE GENOMIC DNA]</scope>
    <source>
        <strain evidence="3">XYN52</strain>
    </source>
</reference>